<dbReference type="Proteomes" id="UP001181355">
    <property type="component" value="Chromosome"/>
</dbReference>
<name>A0ABY9RJ85_9BURK</name>
<dbReference type="RefSeq" id="WP_309482772.1">
    <property type="nucleotide sequence ID" value="NZ_CP133720.1"/>
</dbReference>
<accession>A0ABY9RJ85</accession>
<organism evidence="2 3">
    <name type="scientific">Undibacterium cyanobacteriorum</name>
    <dbReference type="NCBI Taxonomy" id="3073561"/>
    <lineage>
        <taxon>Bacteria</taxon>
        <taxon>Pseudomonadati</taxon>
        <taxon>Pseudomonadota</taxon>
        <taxon>Betaproteobacteria</taxon>
        <taxon>Burkholderiales</taxon>
        <taxon>Oxalobacteraceae</taxon>
        <taxon>Undibacterium</taxon>
    </lineage>
</organism>
<protein>
    <submittedName>
        <fullName evidence="2">Uncharacterized protein</fullName>
    </submittedName>
</protein>
<keyword evidence="3" id="KW-1185">Reference proteome</keyword>
<sequence length="211" mass="23743">MANVRNVRSSLFKALATTAGVILIQTTNLASAQTTALGTPETQDTTKKIAQNIAQEIPQAWLGTWIGELNNFPSRPNAARVEVRREISQLKVSADPAIACATFRTRYAENGQERAVKEYQLCRDDKQQWFIDEGNDIRLQARWLDGMLVSVFKYGNIVLQSSIRIDVNDLNKEPALRMVEEIISSKDEQKATEIQSLPVMNLQKLVLLKQK</sequence>
<gene>
    <name evidence="2" type="ORF">RF679_03170</name>
</gene>
<keyword evidence="1" id="KW-0732">Signal</keyword>
<reference evidence="2" key="1">
    <citation type="submission" date="2023-09" db="EMBL/GenBank/DDBJ databases">
        <title>Undibacterium sp. 20NA77.5 isolated from freshwater.</title>
        <authorList>
            <person name="Le V."/>
            <person name="Ko S.-R."/>
            <person name="Ahn C.-Y."/>
            <person name="Oh H.-M."/>
        </authorList>
    </citation>
    <scope>NUCLEOTIDE SEQUENCE</scope>
    <source>
        <strain evidence="2">20NA77.5</strain>
    </source>
</reference>
<feature type="signal peptide" evidence="1">
    <location>
        <begin position="1"/>
        <end position="32"/>
    </location>
</feature>
<dbReference type="EMBL" id="CP133720">
    <property type="protein sequence ID" value="WMW81292.1"/>
    <property type="molecule type" value="Genomic_DNA"/>
</dbReference>
<evidence type="ECO:0000313" key="2">
    <source>
        <dbReference type="EMBL" id="WMW81292.1"/>
    </source>
</evidence>
<feature type="chain" id="PRO_5047431268" evidence="1">
    <location>
        <begin position="33"/>
        <end position="211"/>
    </location>
</feature>
<evidence type="ECO:0000256" key="1">
    <source>
        <dbReference type="SAM" id="SignalP"/>
    </source>
</evidence>
<evidence type="ECO:0000313" key="3">
    <source>
        <dbReference type="Proteomes" id="UP001181355"/>
    </source>
</evidence>
<proteinExistence type="predicted"/>